<keyword evidence="12" id="KW-0456">Lyase</keyword>
<evidence type="ECO:0000256" key="1">
    <source>
        <dbReference type="ARBA" id="ARBA00001342"/>
    </source>
</evidence>
<dbReference type="GO" id="GO:0019336">
    <property type="term" value="P:phenol-containing compound catabolic process"/>
    <property type="evidence" value="ECO:0007669"/>
    <property type="project" value="UniProtKB-ARBA"/>
</dbReference>
<dbReference type="OrthoDB" id="943692at2"/>
<evidence type="ECO:0000256" key="18">
    <source>
        <dbReference type="PIRSR" id="PIRSR605493-1"/>
    </source>
</evidence>
<evidence type="ECO:0000256" key="2">
    <source>
        <dbReference type="ARBA" id="ARBA00001946"/>
    </source>
</evidence>
<dbReference type="PATRIC" id="fig|1068978.7.peg.2346"/>
<keyword evidence="20" id="KW-1185">Reference proteome</keyword>
<dbReference type="Proteomes" id="UP000062973">
    <property type="component" value="Chromosome"/>
</dbReference>
<evidence type="ECO:0000256" key="7">
    <source>
        <dbReference type="ARBA" id="ARBA00012213"/>
    </source>
</evidence>
<evidence type="ECO:0000256" key="6">
    <source>
        <dbReference type="ARBA" id="ARBA00011643"/>
    </source>
</evidence>
<dbReference type="HOGENOM" id="CLU_072626_3_2_11"/>
<comment type="function">
    <text evidence="13">Catalyzes the aldol cleavage of 4-hydroxy-4-methyl-2-oxoglutarate (HMG) into 2 molecules of pyruvate. Also contains a secondary oxaloacetate (OAA) decarboxylase activity due to the common pyruvate enolate transition state formed following C-C bond cleavage in the retro-aldol and decarboxylation reactions.</text>
</comment>
<name>A0A076MN69_AMYME</name>
<evidence type="ECO:0000256" key="14">
    <source>
        <dbReference type="ARBA" id="ARBA00030169"/>
    </source>
</evidence>
<dbReference type="RefSeq" id="WP_017981513.1">
    <property type="nucleotide sequence ID" value="NZ_AQUL01000001.1"/>
</dbReference>
<dbReference type="eggNOG" id="COG0684">
    <property type="taxonomic scope" value="Bacteria"/>
</dbReference>
<dbReference type="InterPro" id="IPR036704">
    <property type="entry name" value="RraA/RraA-like_sf"/>
</dbReference>
<evidence type="ECO:0000256" key="13">
    <source>
        <dbReference type="ARBA" id="ARBA00025046"/>
    </source>
</evidence>
<keyword evidence="11 18" id="KW-0460">Magnesium</keyword>
<dbReference type="GO" id="GO:0032259">
    <property type="term" value="P:methylation"/>
    <property type="evidence" value="ECO:0007669"/>
    <property type="project" value="UniProtKB-KW"/>
</dbReference>
<evidence type="ECO:0000256" key="5">
    <source>
        <dbReference type="ARBA" id="ARBA00011233"/>
    </source>
</evidence>
<dbReference type="EMBL" id="CP009110">
    <property type="protein sequence ID" value="AIJ22298.1"/>
    <property type="molecule type" value="Genomic_DNA"/>
</dbReference>
<dbReference type="GO" id="GO:0008168">
    <property type="term" value="F:methyltransferase activity"/>
    <property type="evidence" value="ECO:0007669"/>
    <property type="project" value="UniProtKB-KW"/>
</dbReference>
<evidence type="ECO:0000256" key="9">
    <source>
        <dbReference type="ARBA" id="ARBA00016549"/>
    </source>
</evidence>
<dbReference type="EC" id="4.1.1.112" evidence="8"/>
<comment type="subunit">
    <text evidence="5">Homotrimer.</text>
</comment>
<comment type="similarity">
    <text evidence="4">Belongs to the class II aldolase/RraA-like family.</text>
</comment>
<dbReference type="PANTHER" id="PTHR33254">
    <property type="entry name" value="4-HYDROXY-4-METHYL-2-OXOGLUTARATE ALDOLASE 3-RELATED"/>
    <property type="match status" value="1"/>
</dbReference>
<proteinExistence type="inferred from homology"/>
<sequence length="235" mass="24795">MNKVIVTDPPRADGDDVAALAEFGVATVHEALGRTGLLGPDLRPIQDGARIGGTAVTALCWPGDNLMIHAAVEQCRPGDVLVVTTTSPSRDGLFGELFATALQHRGVRGLVINTGVRDVADLRAMGFPVWSAAVSAQGTVKATAGSVNMPVVIGGQAIRPGDAILADDDGVLCVPRELVGEGLRASRARADKEEATRQAFRAGELGLDRYGLREKLADLGVRYLTAEEYTKLERE</sequence>
<evidence type="ECO:0000256" key="17">
    <source>
        <dbReference type="ARBA" id="ARBA00061585"/>
    </source>
</evidence>
<keyword evidence="19" id="KW-0489">Methyltransferase</keyword>
<organism evidence="19 20">
    <name type="scientific">Amycolatopsis methanolica 239</name>
    <dbReference type="NCBI Taxonomy" id="1068978"/>
    <lineage>
        <taxon>Bacteria</taxon>
        <taxon>Bacillati</taxon>
        <taxon>Actinomycetota</taxon>
        <taxon>Actinomycetes</taxon>
        <taxon>Pseudonocardiales</taxon>
        <taxon>Pseudonocardiaceae</taxon>
        <taxon>Amycolatopsis</taxon>
        <taxon>Amycolatopsis methanolica group</taxon>
    </lineage>
</organism>
<evidence type="ECO:0000256" key="15">
    <source>
        <dbReference type="ARBA" id="ARBA00032305"/>
    </source>
</evidence>
<dbReference type="STRING" id="1068978.AMETH_2206"/>
<comment type="catalytic activity">
    <reaction evidence="16">
        <text>oxaloacetate + H(+) = pyruvate + CO2</text>
        <dbReference type="Rhea" id="RHEA:15641"/>
        <dbReference type="ChEBI" id="CHEBI:15361"/>
        <dbReference type="ChEBI" id="CHEBI:15378"/>
        <dbReference type="ChEBI" id="CHEBI:16452"/>
        <dbReference type="ChEBI" id="CHEBI:16526"/>
        <dbReference type="EC" id="4.1.1.112"/>
    </reaction>
</comment>
<gene>
    <name evidence="19" type="ORF">AMETH_2206</name>
</gene>
<evidence type="ECO:0000256" key="8">
    <source>
        <dbReference type="ARBA" id="ARBA00012947"/>
    </source>
</evidence>
<comment type="catalytic activity">
    <reaction evidence="1">
        <text>4-hydroxy-4-methyl-2-oxoglutarate = 2 pyruvate</text>
        <dbReference type="Rhea" id="RHEA:22748"/>
        <dbReference type="ChEBI" id="CHEBI:15361"/>
        <dbReference type="ChEBI" id="CHEBI:58276"/>
        <dbReference type="EC" id="4.1.3.17"/>
    </reaction>
</comment>
<comment type="similarity">
    <text evidence="17">Belongs to the LigK/PcmE family.</text>
</comment>
<dbReference type="GO" id="GO:0008948">
    <property type="term" value="F:oxaloacetate decarboxylase activity"/>
    <property type="evidence" value="ECO:0007669"/>
    <property type="project" value="UniProtKB-EC"/>
</dbReference>
<evidence type="ECO:0000256" key="16">
    <source>
        <dbReference type="ARBA" id="ARBA00047973"/>
    </source>
</evidence>
<keyword evidence="19" id="KW-0808">Transferase</keyword>
<evidence type="ECO:0000313" key="19">
    <source>
        <dbReference type="EMBL" id="AIJ22298.1"/>
    </source>
</evidence>
<dbReference type="GO" id="GO:0047443">
    <property type="term" value="F:4-hydroxy-4-methyl-2-oxoglutarate aldolase activity"/>
    <property type="evidence" value="ECO:0007669"/>
    <property type="project" value="UniProtKB-EC"/>
</dbReference>
<feature type="binding site" evidence="18">
    <location>
        <position position="117"/>
    </location>
    <ligand>
        <name>substrate</name>
    </ligand>
</feature>
<dbReference type="NCBIfam" id="NF006731">
    <property type="entry name" value="PRK09262.1"/>
    <property type="match status" value="1"/>
</dbReference>
<comment type="cofactor">
    <cofactor evidence="2 18">
        <name>Mg(2+)</name>
        <dbReference type="ChEBI" id="CHEBI:18420"/>
    </cofactor>
</comment>
<evidence type="ECO:0000256" key="10">
    <source>
        <dbReference type="ARBA" id="ARBA00022723"/>
    </source>
</evidence>
<dbReference type="AlphaFoldDB" id="A0A076MN69"/>
<dbReference type="InterPro" id="IPR005493">
    <property type="entry name" value="RraA/RraA-like"/>
</dbReference>
<dbReference type="SUPFAM" id="SSF89562">
    <property type="entry name" value="RraA-like"/>
    <property type="match status" value="1"/>
</dbReference>
<evidence type="ECO:0000313" key="20">
    <source>
        <dbReference type="Proteomes" id="UP000062973"/>
    </source>
</evidence>
<keyword evidence="10 18" id="KW-0479">Metal-binding</keyword>
<accession>A0A076MN69</accession>
<dbReference type="FunFam" id="3.50.30.40:FF:000002">
    <property type="entry name" value="4-carboxy-4-hydroxy-2-oxoadipate aldolase/oxaloacetate decarboxylase"/>
    <property type="match status" value="1"/>
</dbReference>
<dbReference type="GO" id="GO:0046395">
    <property type="term" value="P:carboxylic acid catabolic process"/>
    <property type="evidence" value="ECO:0007669"/>
    <property type="project" value="UniProtKB-ARBA"/>
</dbReference>
<evidence type="ECO:0000256" key="11">
    <source>
        <dbReference type="ARBA" id="ARBA00022842"/>
    </source>
</evidence>
<reference evidence="19 20" key="1">
    <citation type="submission" date="2014-07" db="EMBL/GenBank/DDBJ databases">
        <title>Whole Genome Sequence of the Amycolatopsis methanolica 239.</title>
        <authorList>
            <person name="Tang B."/>
        </authorList>
    </citation>
    <scope>NUCLEOTIDE SEQUENCE [LARGE SCALE GENOMIC DNA]</scope>
    <source>
        <strain evidence="19 20">239</strain>
    </source>
</reference>
<feature type="binding site" evidence="18">
    <location>
        <position position="118"/>
    </location>
    <ligand>
        <name>Mg(2+)</name>
        <dbReference type="ChEBI" id="CHEBI:18420"/>
    </ligand>
</feature>
<evidence type="ECO:0000256" key="12">
    <source>
        <dbReference type="ARBA" id="ARBA00023239"/>
    </source>
</evidence>
<protein>
    <recommendedName>
        <fullName evidence="9">Putative 4-hydroxy-4-methyl-2-oxoglutarate aldolase</fullName>
        <ecNumber evidence="8">4.1.1.112</ecNumber>
        <ecNumber evidence="7">4.1.3.17</ecNumber>
    </recommendedName>
    <alternativeName>
        <fullName evidence="15">Oxaloacetate decarboxylase</fullName>
    </alternativeName>
    <alternativeName>
        <fullName evidence="14">RraA-like protein</fullName>
    </alternativeName>
</protein>
<dbReference type="PANTHER" id="PTHR33254:SF16">
    <property type="entry name" value="BLR3842 PROTEIN"/>
    <property type="match status" value="1"/>
</dbReference>
<comment type="subunit">
    <text evidence="6">Homohexamer.</text>
</comment>
<dbReference type="CDD" id="cd16841">
    <property type="entry name" value="RraA_family"/>
    <property type="match status" value="1"/>
</dbReference>
<dbReference type="Gene3D" id="3.50.30.40">
    <property type="entry name" value="Ribonuclease E inhibitor RraA/RraA-like"/>
    <property type="match status" value="1"/>
</dbReference>
<dbReference type="GO" id="GO:0032787">
    <property type="term" value="P:monocarboxylic acid metabolic process"/>
    <property type="evidence" value="ECO:0007669"/>
    <property type="project" value="UniProtKB-ARBA"/>
</dbReference>
<comment type="cofactor">
    <cofactor evidence="3">
        <name>a divalent metal cation</name>
        <dbReference type="ChEBI" id="CHEBI:60240"/>
    </cofactor>
</comment>
<dbReference type="EC" id="4.1.3.17" evidence="7"/>
<evidence type="ECO:0000256" key="3">
    <source>
        <dbReference type="ARBA" id="ARBA00001968"/>
    </source>
</evidence>
<dbReference type="KEGG" id="amq:AMETH_2206"/>
<dbReference type="GO" id="GO:0046872">
    <property type="term" value="F:metal ion binding"/>
    <property type="evidence" value="ECO:0007669"/>
    <property type="project" value="UniProtKB-KW"/>
</dbReference>
<evidence type="ECO:0000256" key="4">
    <source>
        <dbReference type="ARBA" id="ARBA00008621"/>
    </source>
</evidence>
<dbReference type="Pfam" id="PF03737">
    <property type="entry name" value="RraA-like"/>
    <property type="match status" value="1"/>
</dbReference>